<accession>A0ABW5H395</accession>
<name>A0ABW5H395_9PSEU</name>
<feature type="region of interest" description="Disordered" evidence="1">
    <location>
        <begin position="18"/>
        <end position="71"/>
    </location>
</feature>
<proteinExistence type="predicted"/>
<feature type="compositionally biased region" description="Basic and acidic residues" evidence="1">
    <location>
        <begin position="24"/>
        <end position="36"/>
    </location>
</feature>
<keyword evidence="3" id="KW-1185">Reference proteome</keyword>
<comment type="caution">
    <text evidence="2">The sequence shown here is derived from an EMBL/GenBank/DDBJ whole genome shotgun (WGS) entry which is preliminary data.</text>
</comment>
<evidence type="ECO:0000313" key="3">
    <source>
        <dbReference type="Proteomes" id="UP001597483"/>
    </source>
</evidence>
<evidence type="ECO:0000313" key="2">
    <source>
        <dbReference type="EMBL" id="MFD2467681.1"/>
    </source>
</evidence>
<dbReference type="EMBL" id="JBHUKS010000006">
    <property type="protein sequence ID" value="MFD2467681.1"/>
    <property type="molecule type" value="Genomic_DNA"/>
</dbReference>
<protein>
    <submittedName>
        <fullName evidence="2">Uncharacterized protein</fullName>
    </submittedName>
</protein>
<dbReference type="RefSeq" id="WP_378302625.1">
    <property type="nucleotide sequence ID" value="NZ_JBHUKS010000006.1"/>
</dbReference>
<organism evidence="2 3">
    <name type="scientific">Amycolatopsis silviterrae</name>
    <dbReference type="NCBI Taxonomy" id="1656914"/>
    <lineage>
        <taxon>Bacteria</taxon>
        <taxon>Bacillati</taxon>
        <taxon>Actinomycetota</taxon>
        <taxon>Actinomycetes</taxon>
        <taxon>Pseudonocardiales</taxon>
        <taxon>Pseudonocardiaceae</taxon>
        <taxon>Amycolatopsis</taxon>
    </lineage>
</organism>
<dbReference type="Proteomes" id="UP001597483">
    <property type="component" value="Unassembled WGS sequence"/>
</dbReference>
<reference evidence="3" key="1">
    <citation type="journal article" date="2019" name="Int. J. Syst. Evol. Microbiol.">
        <title>The Global Catalogue of Microorganisms (GCM) 10K type strain sequencing project: providing services to taxonomists for standard genome sequencing and annotation.</title>
        <authorList>
            <consortium name="The Broad Institute Genomics Platform"/>
            <consortium name="The Broad Institute Genome Sequencing Center for Infectious Disease"/>
            <person name="Wu L."/>
            <person name="Ma J."/>
        </authorList>
    </citation>
    <scope>NUCLEOTIDE SEQUENCE [LARGE SCALE GENOMIC DNA]</scope>
    <source>
        <strain evidence="3">CGMCC 4.7641</strain>
    </source>
</reference>
<sequence>MQPTDLPLSLARVAVPTTPVMAQETRRAVESHEGRTPELAPGAAGNAHAHAAHAARTPLSHPAAAQDQTGNAAVAKAVKQAPAPVLLLPVAPK</sequence>
<gene>
    <name evidence="2" type="ORF">ACFSVL_09775</name>
</gene>
<evidence type="ECO:0000256" key="1">
    <source>
        <dbReference type="SAM" id="MobiDB-lite"/>
    </source>
</evidence>
<feature type="compositionally biased region" description="Low complexity" evidence="1">
    <location>
        <begin position="40"/>
        <end position="55"/>
    </location>
</feature>